<dbReference type="InterPro" id="IPR000916">
    <property type="entry name" value="Bet_v_I/MLP"/>
</dbReference>
<dbReference type="AlphaFoldDB" id="A0AAP0NRM5"/>
<keyword evidence="4" id="KW-1185">Reference proteome</keyword>
<dbReference type="FunFam" id="3.30.530.20:FF:000007">
    <property type="entry name" value="Major pollen allergen Bet v 1-A"/>
    <property type="match status" value="1"/>
</dbReference>
<dbReference type="Pfam" id="PF00407">
    <property type="entry name" value="Bet_v_1"/>
    <property type="match status" value="1"/>
</dbReference>
<evidence type="ECO:0000313" key="3">
    <source>
        <dbReference type="EMBL" id="KAK9113861.1"/>
    </source>
</evidence>
<dbReference type="PRINTS" id="PR00634">
    <property type="entry name" value="BETALLERGEN"/>
</dbReference>
<dbReference type="PANTHER" id="PTHR31907">
    <property type="entry name" value="MLP-LIKE PROTEIN 423"/>
    <property type="match status" value="1"/>
</dbReference>
<dbReference type="EMBL" id="JBBNAF010000009">
    <property type="protein sequence ID" value="KAK9113861.1"/>
    <property type="molecule type" value="Genomic_DNA"/>
</dbReference>
<dbReference type="InterPro" id="IPR051761">
    <property type="entry name" value="MLP-like_ligand-binding"/>
</dbReference>
<dbReference type="CDD" id="cd07816">
    <property type="entry name" value="Bet_v1-like"/>
    <property type="match status" value="1"/>
</dbReference>
<dbReference type="SUPFAM" id="SSF55961">
    <property type="entry name" value="Bet v1-like"/>
    <property type="match status" value="1"/>
</dbReference>
<sequence>MASSTGKLEVDVEVKSAPEKFWEAFKDSVTLFPKLLSDEYKSIEVVEGDGKSVGTVKLVKYVEGLSFITFSKEKVVEFDEEKKVIAYEVIDGELLKYYKNFKATAKVSPKADGGSLVTWTCEFEKTADEVPDPTVLHDFSIKTFKELDAYLLKE</sequence>
<accession>A0AAP0NRM5</accession>
<evidence type="ECO:0000259" key="2">
    <source>
        <dbReference type="SMART" id="SM01037"/>
    </source>
</evidence>
<comment type="caution">
    <text evidence="3">The sequence shown here is derived from an EMBL/GenBank/DDBJ whole genome shotgun (WGS) entry which is preliminary data.</text>
</comment>
<dbReference type="GO" id="GO:0010427">
    <property type="term" value="F:abscisic acid binding"/>
    <property type="evidence" value="ECO:0007669"/>
    <property type="project" value="InterPro"/>
</dbReference>
<gene>
    <name evidence="3" type="ORF">Syun_020658</name>
</gene>
<feature type="domain" description="Bet v I/Major latex protein" evidence="2">
    <location>
        <begin position="3"/>
        <end position="154"/>
    </location>
</feature>
<proteinExistence type="inferred from homology"/>
<dbReference type="GO" id="GO:0009738">
    <property type="term" value="P:abscisic acid-activated signaling pathway"/>
    <property type="evidence" value="ECO:0007669"/>
    <property type="project" value="InterPro"/>
</dbReference>
<organism evidence="3 4">
    <name type="scientific">Stephania yunnanensis</name>
    <dbReference type="NCBI Taxonomy" id="152371"/>
    <lineage>
        <taxon>Eukaryota</taxon>
        <taxon>Viridiplantae</taxon>
        <taxon>Streptophyta</taxon>
        <taxon>Embryophyta</taxon>
        <taxon>Tracheophyta</taxon>
        <taxon>Spermatophyta</taxon>
        <taxon>Magnoliopsida</taxon>
        <taxon>Ranunculales</taxon>
        <taxon>Menispermaceae</taxon>
        <taxon>Menispermoideae</taxon>
        <taxon>Cissampelideae</taxon>
        <taxon>Stephania</taxon>
    </lineage>
</organism>
<dbReference type="InterPro" id="IPR024949">
    <property type="entry name" value="Bet_v_I_allergen"/>
</dbReference>
<dbReference type="GO" id="GO:0006952">
    <property type="term" value="P:defense response"/>
    <property type="evidence" value="ECO:0007669"/>
    <property type="project" value="InterPro"/>
</dbReference>
<protein>
    <recommendedName>
        <fullName evidence="2">Bet v I/Major latex protein domain-containing protein</fullName>
    </recommendedName>
</protein>
<dbReference type="GO" id="GO:0038023">
    <property type="term" value="F:signaling receptor activity"/>
    <property type="evidence" value="ECO:0007669"/>
    <property type="project" value="InterPro"/>
</dbReference>
<dbReference type="Proteomes" id="UP001420932">
    <property type="component" value="Unassembled WGS sequence"/>
</dbReference>
<dbReference type="GO" id="GO:0004864">
    <property type="term" value="F:protein phosphatase inhibitor activity"/>
    <property type="evidence" value="ECO:0007669"/>
    <property type="project" value="InterPro"/>
</dbReference>
<dbReference type="InterPro" id="IPR023393">
    <property type="entry name" value="START-like_dom_sf"/>
</dbReference>
<dbReference type="Gene3D" id="3.30.530.20">
    <property type="match status" value="1"/>
</dbReference>
<comment type="similarity">
    <text evidence="1">Belongs to the BetVI family.</text>
</comment>
<name>A0AAP0NRM5_9MAGN</name>
<dbReference type="SMART" id="SM01037">
    <property type="entry name" value="Bet_v_1"/>
    <property type="match status" value="1"/>
</dbReference>
<reference evidence="3 4" key="1">
    <citation type="submission" date="2024-01" db="EMBL/GenBank/DDBJ databases">
        <title>Genome assemblies of Stephania.</title>
        <authorList>
            <person name="Yang L."/>
        </authorList>
    </citation>
    <scope>NUCLEOTIDE SEQUENCE [LARGE SCALE GENOMIC DNA]</scope>
    <source>
        <strain evidence="3">YNDBR</strain>
        <tissue evidence="3">Leaf</tissue>
    </source>
</reference>
<evidence type="ECO:0000313" key="4">
    <source>
        <dbReference type="Proteomes" id="UP001420932"/>
    </source>
</evidence>
<evidence type="ECO:0000256" key="1">
    <source>
        <dbReference type="ARBA" id="ARBA00009744"/>
    </source>
</evidence>